<gene>
    <name evidence="2" type="ORF">HNQ60_005124</name>
</gene>
<evidence type="ECO:0000256" key="1">
    <source>
        <dbReference type="SAM" id="Phobius"/>
    </source>
</evidence>
<dbReference type="AlphaFoldDB" id="A0A841HW75"/>
<dbReference type="EMBL" id="JACHHZ010000007">
    <property type="protein sequence ID" value="MBB6096202.1"/>
    <property type="molecule type" value="Genomic_DNA"/>
</dbReference>
<keyword evidence="3" id="KW-1185">Reference proteome</keyword>
<keyword evidence="1" id="KW-1133">Transmembrane helix</keyword>
<comment type="caution">
    <text evidence="2">The sequence shown here is derived from an EMBL/GenBank/DDBJ whole genome shotgun (WGS) entry which is preliminary data.</text>
</comment>
<proteinExistence type="predicted"/>
<feature type="transmembrane region" description="Helical" evidence="1">
    <location>
        <begin position="12"/>
        <end position="31"/>
    </location>
</feature>
<organism evidence="2 3">
    <name type="scientific">Povalibacter uvarum</name>
    <dbReference type="NCBI Taxonomy" id="732238"/>
    <lineage>
        <taxon>Bacteria</taxon>
        <taxon>Pseudomonadati</taxon>
        <taxon>Pseudomonadota</taxon>
        <taxon>Gammaproteobacteria</taxon>
        <taxon>Steroidobacterales</taxon>
        <taxon>Steroidobacteraceae</taxon>
        <taxon>Povalibacter</taxon>
    </lineage>
</organism>
<evidence type="ECO:0000313" key="3">
    <source>
        <dbReference type="Proteomes" id="UP000588068"/>
    </source>
</evidence>
<reference evidence="2 3" key="1">
    <citation type="submission" date="2020-08" db="EMBL/GenBank/DDBJ databases">
        <title>Genomic Encyclopedia of Type Strains, Phase IV (KMG-IV): sequencing the most valuable type-strain genomes for metagenomic binning, comparative biology and taxonomic classification.</title>
        <authorList>
            <person name="Goeker M."/>
        </authorList>
    </citation>
    <scope>NUCLEOTIDE SEQUENCE [LARGE SCALE GENOMIC DNA]</scope>
    <source>
        <strain evidence="2 3">DSM 26723</strain>
    </source>
</reference>
<dbReference type="Proteomes" id="UP000588068">
    <property type="component" value="Unassembled WGS sequence"/>
</dbReference>
<protein>
    <submittedName>
        <fullName evidence="2">Uncharacterized protein</fullName>
    </submittedName>
</protein>
<name>A0A841HW75_9GAMM</name>
<sequence>MTFDHSAKLRENWILFVYDDGLAFEYFWWLLGRYV</sequence>
<evidence type="ECO:0000313" key="2">
    <source>
        <dbReference type="EMBL" id="MBB6096202.1"/>
    </source>
</evidence>
<keyword evidence="1" id="KW-0812">Transmembrane</keyword>
<keyword evidence="1" id="KW-0472">Membrane</keyword>
<accession>A0A841HW75</accession>